<protein>
    <submittedName>
        <fullName evidence="3">Uncharacterized protein</fullName>
    </submittedName>
</protein>
<evidence type="ECO:0000313" key="3">
    <source>
        <dbReference type="EMBL" id="KAK6186453.1"/>
    </source>
</evidence>
<sequence>MRTAEISVQNGQYRLSTLLLLLILLLIFGAVTVHGSPAVNDIIFRKIKEQKIVLPPGDSLKFNYQLINQCSNRHVQMKYGGKRGRVNARGRPSSNFTHLTFISLSGGIILVRGAETKKYLCFNRKGRLVLKHNYHKKRCAFREQVSRGDYIRLRSAEQPAWFVGFRPNGKPLPGYAIRNSRKEVCYDFLRKRLFNSRTNTNSPIQGIDMKKLLEIIQRGKANR</sequence>
<dbReference type="Proteomes" id="UP001347796">
    <property type="component" value="Unassembled WGS sequence"/>
</dbReference>
<dbReference type="Gene3D" id="2.80.10.50">
    <property type="match status" value="1"/>
</dbReference>
<dbReference type="SUPFAM" id="SSF50353">
    <property type="entry name" value="Cytokine"/>
    <property type="match status" value="1"/>
</dbReference>
<gene>
    <name evidence="3" type="ORF">SNE40_008490</name>
</gene>
<evidence type="ECO:0000256" key="2">
    <source>
        <dbReference type="SAM" id="SignalP"/>
    </source>
</evidence>
<dbReference type="InterPro" id="IPR002209">
    <property type="entry name" value="Fibroblast_GF_fam"/>
</dbReference>
<accession>A0AAN8K5V7</accession>
<reference evidence="3 4" key="1">
    <citation type="submission" date="2024-01" db="EMBL/GenBank/DDBJ databases">
        <title>The genome of the rayed Mediterranean limpet Patella caerulea (Linnaeus, 1758).</title>
        <authorList>
            <person name="Anh-Thu Weber A."/>
            <person name="Halstead-Nussloch G."/>
        </authorList>
    </citation>
    <scope>NUCLEOTIDE SEQUENCE [LARGE SCALE GENOMIC DNA]</scope>
    <source>
        <strain evidence="3">AATW-2023a</strain>
        <tissue evidence="3">Whole specimen</tissue>
    </source>
</reference>
<keyword evidence="4" id="KW-1185">Reference proteome</keyword>
<name>A0AAN8K5V7_PATCE</name>
<dbReference type="InterPro" id="IPR008996">
    <property type="entry name" value="IL1/FGF"/>
</dbReference>
<dbReference type="AlphaFoldDB" id="A0AAN8K5V7"/>
<comment type="caution">
    <text evidence="3">The sequence shown here is derived from an EMBL/GenBank/DDBJ whole genome shotgun (WGS) entry which is preliminary data.</text>
</comment>
<feature type="signal peptide" evidence="2">
    <location>
        <begin position="1"/>
        <end position="35"/>
    </location>
</feature>
<keyword evidence="2" id="KW-0732">Signal</keyword>
<feature type="chain" id="PRO_5043019042" evidence="2">
    <location>
        <begin position="36"/>
        <end position="223"/>
    </location>
</feature>
<dbReference type="CDD" id="cd23307">
    <property type="entry name" value="beta-trefoil_FGF8-like"/>
    <property type="match status" value="1"/>
</dbReference>
<comment type="similarity">
    <text evidence="1">Belongs to the heparin-binding growth factors family.</text>
</comment>
<evidence type="ECO:0000256" key="1">
    <source>
        <dbReference type="ARBA" id="ARBA00007936"/>
    </source>
</evidence>
<dbReference type="SMART" id="SM00442">
    <property type="entry name" value="FGF"/>
    <property type="match status" value="1"/>
</dbReference>
<evidence type="ECO:0000313" key="4">
    <source>
        <dbReference type="Proteomes" id="UP001347796"/>
    </source>
</evidence>
<dbReference type="Pfam" id="PF00167">
    <property type="entry name" value="FGF"/>
    <property type="match status" value="1"/>
</dbReference>
<proteinExistence type="inferred from homology"/>
<organism evidence="3 4">
    <name type="scientific">Patella caerulea</name>
    <name type="common">Rayed Mediterranean limpet</name>
    <dbReference type="NCBI Taxonomy" id="87958"/>
    <lineage>
        <taxon>Eukaryota</taxon>
        <taxon>Metazoa</taxon>
        <taxon>Spiralia</taxon>
        <taxon>Lophotrochozoa</taxon>
        <taxon>Mollusca</taxon>
        <taxon>Gastropoda</taxon>
        <taxon>Patellogastropoda</taxon>
        <taxon>Patelloidea</taxon>
        <taxon>Patellidae</taxon>
        <taxon>Patella</taxon>
    </lineage>
</organism>
<dbReference type="PANTHER" id="PTHR11486">
    <property type="entry name" value="FIBROBLAST GROWTH FACTOR"/>
    <property type="match status" value="1"/>
</dbReference>
<dbReference type="GO" id="GO:0008083">
    <property type="term" value="F:growth factor activity"/>
    <property type="evidence" value="ECO:0007669"/>
    <property type="project" value="InterPro"/>
</dbReference>
<dbReference type="EMBL" id="JAZGQO010000006">
    <property type="protein sequence ID" value="KAK6186453.1"/>
    <property type="molecule type" value="Genomic_DNA"/>
</dbReference>